<sequence length="710" mass="77361">MRYSLQVVSTHTGDSAPSVMLHFDSARYLFNCGEGTQRICNQHKLRLGKLRTIFLTRTRWSCFGGLPGMLLTLADAGISAFELFGPRNTSYTLAAARRFVRRPNIRVAANDVVPVDFHFRDENLSVRAVELRPTPRSPALSPAAGRKRKSAEALEDPASSHRPESYRQFLSMVISRMFPSADEGQSPAAGLEAAGIWKQLAALGYSWDSLPPVEDTGVALCYVCQGPEAIGKMDAAIALKLGVKRGPDMGKLKAGQSVVAMDGSIVHPSQCVEPNKPGPIFIIADCPSTDYIDSLVSEPTLSGLAGATGDDAVHCIVHMCGDGVMLDQRFRSWMASFPSKTQHIFISRCHNQQPVVFTSSAEIQHKLNALDENVFPLPFVAPKPSPLSVETPKNLTAAEMLLSYYFAPAPKFDSSECLPEFAPSTSTPEYAAFLDQAEIAKSSITLLQDDRASSESESSSQDPLAGVSVTPLGTGSAIPGKYRNVHQLASESQKKLVVVAPISMWKWLQEMSYVQDIGMERLIYVDSNNITWHPGHLVQQRVNQTLLDLTGLSSLNTVHVDHCSGSFALVGQTKQGFKFAFSGDCRPSENFAKAGCGSHLLIHEATLDDDMQAEAVKKKHCTIREAIQVGTAMQAQNLLLTHFSQRYPKLPNVDAAPSDGNNPAHLPTIGVAFDLMTVPMPEFWKLPHMVPALQALFPKEEDDSDGIVNE</sequence>
<evidence type="ECO:0000256" key="5">
    <source>
        <dbReference type="ARBA" id="ARBA00022694"/>
    </source>
</evidence>
<dbReference type="PANTHER" id="PTHR12553">
    <property type="entry name" value="ZINC PHOSPHODIESTERASE ELAC PROTEIN 2"/>
    <property type="match status" value="1"/>
</dbReference>
<comment type="similarity">
    <text evidence="3">Belongs to the RNase Z family.</text>
</comment>
<dbReference type="EC" id="3.1.26.11" evidence="4"/>
<keyword evidence="5" id="KW-0819">tRNA processing</keyword>
<keyword evidence="10" id="KW-0862">Zinc</keyword>
<feature type="domain" description="tRNase Z endonuclease" evidence="12">
    <location>
        <begin position="6"/>
        <end position="65"/>
    </location>
</feature>
<accession>A0ABR4NBV5</accession>
<comment type="cofactor">
    <cofactor evidence="2">
        <name>Zn(2+)</name>
        <dbReference type="ChEBI" id="CHEBI:29105"/>
    </cofactor>
</comment>
<keyword evidence="9" id="KW-0378">Hydrolase</keyword>
<evidence type="ECO:0000313" key="14">
    <source>
        <dbReference type="Proteomes" id="UP001527925"/>
    </source>
</evidence>
<evidence type="ECO:0000313" key="13">
    <source>
        <dbReference type="EMBL" id="KAL2916967.1"/>
    </source>
</evidence>
<reference evidence="13 14" key="1">
    <citation type="submission" date="2023-09" db="EMBL/GenBank/DDBJ databases">
        <title>Pangenome analysis of Batrachochytrium dendrobatidis and related Chytrids.</title>
        <authorList>
            <person name="Yacoub M.N."/>
            <person name="Stajich J.E."/>
            <person name="James T.Y."/>
        </authorList>
    </citation>
    <scope>NUCLEOTIDE SEQUENCE [LARGE SCALE GENOMIC DNA]</scope>
    <source>
        <strain evidence="13 14">JEL0888</strain>
    </source>
</reference>
<dbReference type="InterPro" id="IPR027794">
    <property type="entry name" value="tRNase_Z_dom"/>
</dbReference>
<dbReference type="Pfam" id="PF13691">
    <property type="entry name" value="Lactamase_B_4"/>
    <property type="match status" value="1"/>
</dbReference>
<evidence type="ECO:0000256" key="2">
    <source>
        <dbReference type="ARBA" id="ARBA00001947"/>
    </source>
</evidence>
<gene>
    <name evidence="13" type="ORF">HK105_203399</name>
</gene>
<evidence type="ECO:0000256" key="4">
    <source>
        <dbReference type="ARBA" id="ARBA00012477"/>
    </source>
</evidence>
<keyword evidence="8" id="KW-0255">Endonuclease</keyword>
<evidence type="ECO:0000256" key="6">
    <source>
        <dbReference type="ARBA" id="ARBA00022722"/>
    </source>
</evidence>
<evidence type="ECO:0000256" key="8">
    <source>
        <dbReference type="ARBA" id="ARBA00022759"/>
    </source>
</evidence>
<feature type="region of interest" description="Disordered" evidence="11">
    <location>
        <begin position="135"/>
        <end position="163"/>
    </location>
</feature>
<dbReference type="SUPFAM" id="SSF56281">
    <property type="entry name" value="Metallo-hydrolase/oxidoreductase"/>
    <property type="match status" value="2"/>
</dbReference>
<dbReference type="EMBL" id="JADGIZ020000013">
    <property type="protein sequence ID" value="KAL2916967.1"/>
    <property type="molecule type" value="Genomic_DNA"/>
</dbReference>
<evidence type="ECO:0000256" key="7">
    <source>
        <dbReference type="ARBA" id="ARBA00022723"/>
    </source>
</evidence>
<evidence type="ECO:0000256" key="1">
    <source>
        <dbReference type="ARBA" id="ARBA00000402"/>
    </source>
</evidence>
<dbReference type="Gene3D" id="3.60.15.10">
    <property type="entry name" value="Ribonuclease Z/Hydroxyacylglutathione hydrolase-like"/>
    <property type="match status" value="2"/>
</dbReference>
<dbReference type="InterPro" id="IPR047151">
    <property type="entry name" value="RNZ2-like"/>
</dbReference>
<dbReference type="InterPro" id="IPR036866">
    <property type="entry name" value="RibonucZ/Hydroxyglut_hydro"/>
</dbReference>
<keyword evidence="6" id="KW-0540">Nuclease</keyword>
<dbReference type="Proteomes" id="UP001527925">
    <property type="component" value="Unassembled WGS sequence"/>
</dbReference>
<evidence type="ECO:0000256" key="10">
    <source>
        <dbReference type="ARBA" id="ARBA00022833"/>
    </source>
</evidence>
<organism evidence="13 14">
    <name type="scientific">Polyrhizophydium stewartii</name>
    <dbReference type="NCBI Taxonomy" id="2732419"/>
    <lineage>
        <taxon>Eukaryota</taxon>
        <taxon>Fungi</taxon>
        <taxon>Fungi incertae sedis</taxon>
        <taxon>Chytridiomycota</taxon>
        <taxon>Chytridiomycota incertae sedis</taxon>
        <taxon>Chytridiomycetes</taxon>
        <taxon>Rhizophydiales</taxon>
        <taxon>Rhizophydiales incertae sedis</taxon>
        <taxon>Polyrhizophydium</taxon>
    </lineage>
</organism>
<evidence type="ECO:0000256" key="3">
    <source>
        <dbReference type="ARBA" id="ARBA00007823"/>
    </source>
</evidence>
<name>A0ABR4NBV5_9FUNG</name>
<dbReference type="PANTHER" id="PTHR12553:SF49">
    <property type="entry name" value="ZINC PHOSPHODIESTERASE ELAC PROTEIN 2"/>
    <property type="match status" value="1"/>
</dbReference>
<comment type="caution">
    <text evidence="13">The sequence shown here is derived from an EMBL/GenBank/DDBJ whole genome shotgun (WGS) entry which is preliminary data.</text>
</comment>
<keyword evidence="14" id="KW-1185">Reference proteome</keyword>
<keyword evidence="7" id="KW-0479">Metal-binding</keyword>
<protein>
    <recommendedName>
        <fullName evidence="4">ribonuclease Z</fullName>
        <ecNumber evidence="4">3.1.26.11</ecNumber>
    </recommendedName>
</protein>
<proteinExistence type="inferred from homology"/>
<comment type="catalytic activity">
    <reaction evidence="1">
        <text>Endonucleolytic cleavage of RNA, removing extra 3' nucleotides from tRNA precursor, generating 3' termini of tRNAs. A 3'-hydroxy group is left at the tRNA terminus and a 5'-phosphoryl group is left at the trailer molecule.</text>
        <dbReference type="EC" id="3.1.26.11"/>
    </reaction>
</comment>
<evidence type="ECO:0000259" key="12">
    <source>
        <dbReference type="Pfam" id="PF13691"/>
    </source>
</evidence>
<feature type="region of interest" description="Disordered" evidence="11">
    <location>
        <begin position="448"/>
        <end position="468"/>
    </location>
</feature>
<evidence type="ECO:0000256" key="11">
    <source>
        <dbReference type="SAM" id="MobiDB-lite"/>
    </source>
</evidence>
<evidence type="ECO:0000256" key="9">
    <source>
        <dbReference type="ARBA" id="ARBA00022801"/>
    </source>
</evidence>